<evidence type="ECO:0000259" key="6">
    <source>
        <dbReference type="Pfam" id="PF13664"/>
    </source>
</evidence>
<dbReference type="OrthoDB" id="121934at2"/>
<keyword evidence="8" id="KW-1185">Reference proteome</keyword>
<gene>
    <name evidence="7" type="ORF">SAMN05421771_3079</name>
</gene>
<evidence type="ECO:0000256" key="4">
    <source>
        <dbReference type="ARBA" id="ARBA00023136"/>
    </source>
</evidence>
<sequence>MPSLLRALRLLSLVVWVGGIVFFAFVVAPVAFHNLPSPHEAGIVVRGTLLVLNKIGFACGWVFLIASFLLVRFYRSASRSAIAQSVLIGLMMILTQYTQVIVNAMEDDRTHAGGNIDAADTGNPYRQHFEVLHIRSERVEGTILFLGLGVCVLLASDAGVRRLTEPSA</sequence>
<dbReference type="AlphaFoldDB" id="A0A1I6MNL6"/>
<comment type="subcellular location">
    <subcellularLocation>
        <location evidence="1">Membrane</location>
    </subcellularLocation>
</comment>
<proteinExistence type="predicted"/>
<dbReference type="EMBL" id="FOZL01000001">
    <property type="protein sequence ID" value="SFS17197.1"/>
    <property type="molecule type" value="Genomic_DNA"/>
</dbReference>
<evidence type="ECO:0000256" key="5">
    <source>
        <dbReference type="SAM" id="Phobius"/>
    </source>
</evidence>
<evidence type="ECO:0000256" key="1">
    <source>
        <dbReference type="ARBA" id="ARBA00004370"/>
    </source>
</evidence>
<evidence type="ECO:0000256" key="2">
    <source>
        <dbReference type="ARBA" id="ARBA00022692"/>
    </source>
</evidence>
<keyword evidence="2 5" id="KW-0812">Transmembrane</keyword>
<protein>
    <recommendedName>
        <fullName evidence="6">TMEM205-like domain-containing protein</fullName>
    </recommendedName>
</protein>
<feature type="transmembrane region" description="Helical" evidence="5">
    <location>
        <begin position="7"/>
        <end position="32"/>
    </location>
</feature>
<evidence type="ECO:0000313" key="7">
    <source>
        <dbReference type="EMBL" id="SFS17197.1"/>
    </source>
</evidence>
<dbReference type="STRING" id="474950.SAMN05421771_3079"/>
<name>A0A1I6MNL6_9BACT</name>
<organism evidence="7 8">
    <name type="scientific">Granulicella pectinivorans</name>
    <dbReference type="NCBI Taxonomy" id="474950"/>
    <lineage>
        <taxon>Bacteria</taxon>
        <taxon>Pseudomonadati</taxon>
        <taxon>Acidobacteriota</taxon>
        <taxon>Terriglobia</taxon>
        <taxon>Terriglobales</taxon>
        <taxon>Acidobacteriaceae</taxon>
        <taxon>Granulicella</taxon>
    </lineage>
</organism>
<dbReference type="InterPro" id="IPR025423">
    <property type="entry name" value="TMEM205-like"/>
</dbReference>
<dbReference type="Proteomes" id="UP000199024">
    <property type="component" value="Unassembled WGS sequence"/>
</dbReference>
<feature type="domain" description="TMEM205-like" evidence="6">
    <location>
        <begin position="11"/>
        <end position="102"/>
    </location>
</feature>
<reference evidence="7 8" key="1">
    <citation type="submission" date="2016-10" db="EMBL/GenBank/DDBJ databases">
        <authorList>
            <person name="de Groot N.N."/>
        </authorList>
    </citation>
    <scope>NUCLEOTIDE SEQUENCE [LARGE SCALE GENOMIC DNA]</scope>
    <source>
        <strain evidence="7 8">DSM 21001</strain>
    </source>
</reference>
<dbReference type="RefSeq" id="WP_089840287.1">
    <property type="nucleotide sequence ID" value="NZ_FOZL01000001.1"/>
</dbReference>
<feature type="transmembrane region" description="Helical" evidence="5">
    <location>
        <begin position="52"/>
        <end position="74"/>
    </location>
</feature>
<evidence type="ECO:0000313" key="8">
    <source>
        <dbReference type="Proteomes" id="UP000199024"/>
    </source>
</evidence>
<keyword evidence="3 5" id="KW-1133">Transmembrane helix</keyword>
<keyword evidence="4 5" id="KW-0472">Membrane</keyword>
<dbReference type="Pfam" id="PF13664">
    <property type="entry name" value="DUF4149"/>
    <property type="match status" value="1"/>
</dbReference>
<dbReference type="GO" id="GO:0016020">
    <property type="term" value="C:membrane"/>
    <property type="evidence" value="ECO:0007669"/>
    <property type="project" value="UniProtKB-SubCell"/>
</dbReference>
<evidence type="ECO:0000256" key="3">
    <source>
        <dbReference type="ARBA" id="ARBA00022989"/>
    </source>
</evidence>
<accession>A0A1I6MNL6</accession>